<organism evidence="2 3">
    <name type="scientific">Sphaerobolus stellatus (strain SS14)</name>
    <dbReference type="NCBI Taxonomy" id="990650"/>
    <lineage>
        <taxon>Eukaryota</taxon>
        <taxon>Fungi</taxon>
        <taxon>Dikarya</taxon>
        <taxon>Basidiomycota</taxon>
        <taxon>Agaricomycotina</taxon>
        <taxon>Agaricomycetes</taxon>
        <taxon>Phallomycetidae</taxon>
        <taxon>Geastrales</taxon>
        <taxon>Sphaerobolaceae</taxon>
        <taxon>Sphaerobolus</taxon>
    </lineage>
</organism>
<accession>A0A0C9VS25</accession>
<dbReference type="HOGENOM" id="CLU_014625_2_0_1"/>
<dbReference type="AlphaFoldDB" id="A0A0C9VS25"/>
<dbReference type="EMBL" id="KN837141">
    <property type="protein sequence ID" value="KIJ40811.1"/>
    <property type="molecule type" value="Genomic_DNA"/>
</dbReference>
<evidence type="ECO:0000256" key="1">
    <source>
        <dbReference type="SAM" id="MobiDB-lite"/>
    </source>
</evidence>
<feature type="region of interest" description="Disordered" evidence="1">
    <location>
        <begin position="220"/>
        <end position="239"/>
    </location>
</feature>
<dbReference type="Proteomes" id="UP000054279">
    <property type="component" value="Unassembled WGS sequence"/>
</dbReference>
<evidence type="ECO:0000313" key="3">
    <source>
        <dbReference type="Proteomes" id="UP000054279"/>
    </source>
</evidence>
<evidence type="ECO:0000313" key="2">
    <source>
        <dbReference type="EMBL" id="KIJ40811.1"/>
    </source>
</evidence>
<protein>
    <submittedName>
        <fullName evidence="2">Uncharacterized protein</fullName>
    </submittedName>
</protein>
<sequence>FRKQYGDCYISGFVEGGDLHGIVSIKVLESSKKEQIVSQLKSVLNDSEKSEFTLSKAGSESALSSILRQTETSITVNYSGGGAVKGAEWSLESLLKAAAGFPAKVAACPKRTYAILTRYDCNIHFRAYAQKYSLILPEYTLTQRYVSDLLDMYVGWKHTLAVIQDVLLHPADYTESRNASALEIGAASLVNTRKSVVKKMMNLVVDEIDKLDKNPESLAEIESSSEIESPEAFTTRLPV</sequence>
<dbReference type="OrthoDB" id="3231004at2759"/>
<feature type="non-terminal residue" evidence="2">
    <location>
        <position position="1"/>
    </location>
</feature>
<gene>
    <name evidence="2" type="ORF">M422DRAFT_114490</name>
</gene>
<feature type="non-terminal residue" evidence="2">
    <location>
        <position position="239"/>
    </location>
</feature>
<proteinExistence type="predicted"/>
<reference evidence="2 3" key="1">
    <citation type="submission" date="2014-06" db="EMBL/GenBank/DDBJ databases">
        <title>Evolutionary Origins and Diversification of the Mycorrhizal Mutualists.</title>
        <authorList>
            <consortium name="DOE Joint Genome Institute"/>
            <consortium name="Mycorrhizal Genomics Consortium"/>
            <person name="Kohler A."/>
            <person name="Kuo A."/>
            <person name="Nagy L.G."/>
            <person name="Floudas D."/>
            <person name="Copeland A."/>
            <person name="Barry K.W."/>
            <person name="Cichocki N."/>
            <person name="Veneault-Fourrey C."/>
            <person name="LaButti K."/>
            <person name="Lindquist E.A."/>
            <person name="Lipzen A."/>
            <person name="Lundell T."/>
            <person name="Morin E."/>
            <person name="Murat C."/>
            <person name="Riley R."/>
            <person name="Ohm R."/>
            <person name="Sun H."/>
            <person name="Tunlid A."/>
            <person name="Henrissat B."/>
            <person name="Grigoriev I.V."/>
            <person name="Hibbett D.S."/>
            <person name="Martin F."/>
        </authorList>
    </citation>
    <scope>NUCLEOTIDE SEQUENCE [LARGE SCALE GENOMIC DNA]</scope>
    <source>
        <strain evidence="2 3">SS14</strain>
    </source>
</reference>
<keyword evidence="3" id="KW-1185">Reference proteome</keyword>
<name>A0A0C9VS25_SPHS4</name>